<keyword evidence="2" id="KW-0645">Protease</keyword>
<dbReference type="Gene3D" id="3.30.70.270">
    <property type="match status" value="2"/>
</dbReference>
<dbReference type="InterPro" id="IPR021109">
    <property type="entry name" value="Peptidase_aspartic_dom_sf"/>
</dbReference>
<dbReference type="GO" id="GO:0004519">
    <property type="term" value="F:endonuclease activity"/>
    <property type="evidence" value="ECO:0007669"/>
    <property type="project" value="UniProtKB-KW"/>
</dbReference>
<dbReference type="Pfam" id="PF00078">
    <property type="entry name" value="RVT_1"/>
    <property type="match status" value="1"/>
</dbReference>
<dbReference type="CDD" id="cd01647">
    <property type="entry name" value="RT_LTR"/>
    <property type="match status" value="1"/>
</dbReference>
<keyword evidence="7" id="KW-0378">Hydrolase</keyword>
<feature type="domain" description="Integrase catalytic" evidence="15">
    <location>
        <begin position="900"/>
        <end position="998"/>
    </location>
</feature>
<dbReference type="InterPro" id="IPR012337">
    <property type="entry name" value="RNaseH-like_sf"/>
</dbReference>
<protein>
    <recommendedName>
        <fullName evidence="1">RNA-directed DNA polymerase</fullName>
        <ecNumber evidence="1">2.7.7.49</ecNumber>
    </recommendedName>
</protein>
<evidence type="ECO:0000256" key="7">
    <source>
        <dbReference type="ARBA" id="ARBA00022801"/>
    </source>
</evidence>
<dbReference type="InterPro" id="IPR001995">
    <property type="entry name" value="Peptidase_A2_cat"/>
</dbReference>
<dbReference type="InterPro" id="IPR041588">
    <property type="entry name" value="Integrase_H2C2"/>
</dbReference>
<evidence type="ECO:0000256" key="4">
    <source>
        <dbReference type="ARBA" id="ARBA00022695"/>
    </source>
</evidence>
<dbReference type="Gene3D" id="3.30.420.10">
    <property type="entry name" value="Ribonuclease H-like superfamily/Ribonuclease H"/>
    <property type="match status" value="1"/>
</dbReference>
<evidence type="ECO:0000256" key="2">
    <source>
        <dbReference type="ARBA" id="ARBA00022670"/>
    </source>
</evidence>
<organism evidence="16">
    <name type="scientific">Trichuris suis</name>
    <name type="common">pig whipworm</name>
    <dbReference type="NCBI Taxonomy" id="68888"/>
    <lineage>
        <taxon>Eukaryota</taxon>
        <taxon>Metazoa</taxon>
        <taxon>Ecdysozoa</taxon>
        <taxon>Nematoda</taxon>
        <taxon>Enoplea</taxon>
        <taxon>Dorylaimia</taxon>
        <taxon>Trichinellida</taxon>
        <taxon>Trichuridae</taxon>
        <taxon>Trichuris</taxon>
    </lineage>
</organism>
<dbReference type="GO" id="GO:0004190">
    <property type="term" value="F:aspartic-type endopeptidase activity"/>
    <property type="evidence" value="ECO:0007669"/>
    <property type="project" value="InterPro"/>
</dbReference>
<dbReference type="GO" id="GO:0015074">
    <property type="term" value="P:DNA integration"/>
    <property type="evidence" value="ECO:0007669"/>
    <property type="project" value="UniProtKB-KW"/>
</dbReference>
<keyword evidence="4" id="KW-0548">Nucleotidyltransferase</keyword>
<dbReference type="InterPro" id="IPR050951">
    <property type="entry name" value="Retrovirus_Pol_polyprotein"/>
</dbReference>
<gene>
    <name evidence="16" type="ORF">M514_27579</name>
</gene>
<evidence type="ECO:0000256" key="3">
    <source>
        <dbReference type="ARBA" id="ARBA00022679"/>
    </source>
</evidence>
<evidence type="ECO:0000256" key="9">
    <source>
        <dbReference type="ARBA" id="ARBA00022884"/>
    </source>
</evidence>
<dbReference type="InterPro" id="IPR001969">
    <property type="entry name" value="Aspartic_peptidase_AS"/>
</dbReference>
<keyword evidence="12" id="KW-0511">Multifunctional enzyme</keyword>
<dbReference type="EC" id="2.7.7.49" evidence="1"/>
<dbReference type="InterPro" id="IPR036397">
    <property type="entry name" value="RNaseH_sf"/>
</dbReference>
<keyword evidence="6" id="KW-0255">Endonuclease</keyword>
<evidence type="ECO:0000256" key="12">
    <source>
        <dbReference type="ARBA" id="ARBA00023268"/>
    </source>
</evidence>
<dbReference type="AlphaFoldDB" id="A0A085MSP0"/>
<dbReference type="InterPro" id="IPR055469">
    <property type="entry name" value="DUF7041"/>
</dbReference>
<dbReference type="InterPro" id="IPR000477">
    <property type="entry name" value="RT_dom"/>
</dbReference>
<evidence type="ECO:0000256" key="5">
    <source>
        <dbReference type="ARBA" id="ARBA00022722"/>
    </source>
</evidence>
<keyword evidence="3" id="KW-0808">Transferase</keyword>
<dbReference type="PROSITE" id="PS00141">
    <property type="entry name" value="ASP_PROTEASE"/>
    <property type="match status" value="1"/>
</dbReference>
<dbReference type="PANTHER" id="PTHR37984">
    <property type="entry name" value="PROTEIN CBG26694"/>
    <property type="match status" value="1"/>
</dbReference>
<evidence type="ECO:0000259" key="15">
    <source>
        <dbReference type="PROSITE" id="PS50994"/>
    </source>
</evidence>
<evidence type="ECO:0000256" key="6">
    <source>
        <dbReference type="ARBA" id="ARBA00022759"/>
    </source>
</evidence>
<dbReference type="PROSITE" id="PS50175">
    <property type="entry name" value="ASP_PROT_RETROV"/>
    <property type="match status" value="1"/>
</dbReference>
<reference evidence="16" key="1">
    <citation type="journal article" date="2014" name="Nat. Genet.">
        <title>Genome and transcriptome of the porcine whipworm Trichuris suis.</title>
        <authorList>
            <person name="Jex A.R."/>
            <person name="Nejsum P."/>
            <person name="Schwarz E.M."/>
            <person name="Hu L."/>
            <person name="Young N.D."/>
            <person name="Hall R.S."/>
            <person name="Korhonen P.K."/>
            <person name="Liao S."/>
            <person name="Thamsborg S."/>
            <person name="Xia J."/>
            <person name="Xu P."/>
            <person name="Wang S."/>
            <person name="Scheerlinck J.P."/>
            <person name="Hofmann A."/>
            <person name="Sternberg P.W."/>
            <person name="Wang J."/>
            <person name="Gasser R.B."/>
        </authorList>
    </citation>
    <scope>NUCLEOTIDE SEQUENCE [LARGE SCALE GENOMIC DNA]</scope>
    <source>
        <strain evidence="16">DCEP-RM93F</strain>
    </source>
</reference>
<keyword evidence="11" id="KW-0695">RNA-directed DNA polymerase</keyword>
<evidence type="ECO:0000256" key="11">
    <source>
        <dbReference type="ARBA" id="ARBA00022918"/>
    </source>
</evidence>
<dbReference type="InterPro" id="IPR043128">
    <property type="entry name" value="Rev_trsase/Diguanyl_cyclase"/>
</dbReference>
<dbReference type="Gene3D" id="3.10.10.10">
    <property type="entry name" value="HIV Type 1 Reverse Transcriptase, subunit A, domain 1"/>
    <property type="match status" value="1"/>
</dbReference>
<sequence length="1222" mass="137974">MKNDPVNEVSGVAVSLAPFWLEAPTLWFAQAEAQFHLRHVTSPLTKFYHVIASLPATLATKVDDLVTPKTEDPYAHLKTQLLARFGSTSEDRFRTLMQPTNEELLKPSEALRDMRRAGETLLDPNGPLMERLFLERLPKNIRLLLKAGVHESLDALAARADELVEIDESTSVNAVSPKQNVQRRESLEQAIARLEREIRELRSRSPRAVSAMLLPRQIRSKRPQVPSSVCVSGKRYARGLRAVGHSGRSRDRLLVIQDRVSKLHFLVDTGSEVSVVPKAGRRQRYDAPYSFQLTAANGSRIATFGTRSMSLDFGIRRRFRWTFIVADVRRPILGTDFLRHFRFLVDVNQKRLIDASTTAAHSLDANGNGAVGSVQVHPSHLEAAVVLSRYPALTKEITSAESVPHGIQHAISTIGPPVFARPRRLAPDRLMAAKQEFETLLRMGIVRPSKSVWASPLHMVPKKEPGTWRPCGDYRRLNAMTIPDRYPIPHIHDFRAALADKTIFSKIDLVRAYQQIPVHPDDIPKTAVTTPFGLFEYTRMPFGLRNAAQTFQRFMDEVTRGLTFCFVYLDDVLVASSSAEEHQTHLDQLFKRFEKYGIRVDSEGIRPLPSKVEAIRRFPLPKTMAQLRRFLGCLNFYRQFLPHIAQTFIPLENIISTQAKQQLLTGTMLAHMRNDAQLSLAVDASDTAPGAVLQQTVHERWQPLAFSQKHWLEGRTFTIFTEHKPLVYAIQNAGSNYNPREIRHLDFITTFTTDVRHVKGTQNNVADALSRMETHSLTTTLDCGNIRRLAEAQQLDPELRQLRTKTSLALRDILLPGAVVTVVCDVTRGQPRPYLPHAFRRPVFAALHTLAHTGIRATRRLLAERYVWPAMNRDVAVWTRQCIPCQRSKVYRHTRTPDKIFTVPQDRFSHVHIDIVGPLPRSRGYSYLLTMVDRFTRWPEAVPIQRVWRVDFSPPGFGVPAAITTDQGRQFTSDLWRLLSEQLGMKLHFASAHHPQANVFLGIRSAVRQDVQHCSAELVYGCSLRLPGASFAPFRNSNEAHSACRAKLQSFFDGISPTPTRRPTRQRAWYVPKELNDAKHVFLRGEPHTSALQPPYDGPFPVLDRTPKTVTIAQRGKPVTVNVDRVKPAFYSGSPDPGRNLNVTNDAKHVFLRGEPHTSALQPPYDGPFPVLDRTPKTVTIAQRGKPVTVNVDRVKPAFYSGSPDPGRNLNVTFACDVEIVR</sequence>
<evidence type="ECO:0000259" key="14">
    <source>
        <dbReference type="PROSITE" id="PS50878"/>
    </source>
</evidence>
<evidence type="ECO:0000256" key="1">
    <source>
        <dbReference type="ARBA" id="ARBA00012493"/>
    </source>
</evidence>
<dbReference type="GO" id="GO:0042575">
    <property type="term" value="C:DNA polymerase complex"/>
    <property type="evidence" value="ECO:0007669"/>
    <property type="project" value="UniProtKB-ARBA"/>
</dbReference>
<evidence type="ECO:0000256" key="10">
    <source>
        <dbReference type="ARBA" id="ARBA00022908"/>
    </source>
</evidence>
<dbReference type="Gene3D" id="2.40.70.10">
    <property type="entry name" value="Acid Proteases"/>
    <property type="match status" value="1"/>
</dbReference>
<dbReference type="GO" id="GO:0003964">
    <property type="term" value="F:RNA-directed DNA polymerase activity"/>
    <property type="evidence" value="ECO:0007669"/>
    <property type="project" value="UniProtKB-KW"/>
</dbReference>
<dbReference type="PROSITE" id="PS50878">
    <property type="entry name" value="RT_POL"/>
    <property type="match status" value="1"/>
</dbReference>
<feature type="domain" description="Peptidase A2" evidence="13">
    <location>
        <begin position="263"/>
        <end position="337"/>
    </location>
</feature>
<accession>A0A085MSP0</accession>
<dbReference type="Pfam" id="PF17921">
    <property type="entry name" value="Integrase_H2C2"/>
    <property type="match status" value="1"/>
</dbReference>
<dbReference type="Proteomes" id="UP000030758">
    <property type="component" value="Unassembled WGS sequence"/>
</dbReference>
<keyword evidence="8" id="KW-0460">Magnesium</keyword>
<dbReference type="Gene3D" id="1.10.340.70">
    <property type="match status" value="1"/>
</dbReference>
<evidence type="ECO:0000259" key="13">
    <source>
        <dbReference type="PROSITE" id="PS50175"/>
    </source>
</evidence>
<dbReference type="FunFam" id="2.40.70.10:FF:000130">
    <property type="entry name" value="Retrovirus-related Pol polyprotein from transposon opus-like Protein"/>
    <property type="match status" value="1"/>
</dbReference>
<dbReference type="Pfam" id="PF17919">
    <property type="entry name" value="RT_RNaseH_2"/>
    <property type="match status" value="1"/>
</dbReference>
<dbReference type="InterPro" id="IPR041577">
    <property type="entry name" value="RT_RNaseH_2"/>
</dbReference>
<keyword evidence="9" id="KW-0694">RNA-binding</keyword>
<dbReference type="PROSITE" id="PS50994">
    <property type="entry name" value="INTEGRASE"/>
    <property type="match status" value="1"/>
</dbReference>
<dbReference type="SUPFAM" id="SSF56672">
    <property type="entry name" value="DNA/RNA polymerases"/>
    <property type="match status" value="1"/>
</dbReference>
<proteinExistence type="predicted"/>
<dbReference type="Pfam" id="PF00665">
    <property type="entry name" value="rve"/>
    <property type="match status" value="1"/>
</dbReference>
<dbReference type="FunFam" id="3.10.10.10:FF:000007">
    <property type="entry name" value="Retrovirus-related Pol polyprotein from transposon 17.6-like Protein"/>
    <property type="match status" value="1"/>
</dbReference>
<dbReference type="EMBL" id="KL367683">
    <property type="protein sequence ID" value="KFD60236.1"/>
    <property type="molecule type" value="Genomic_DNA"/>
</dbReference>
<dbReference type="GO" id="GO:0003723">
    <property type="term" value="F:RNA binding"/>
    <property type="evidence" value="ECO:0007669"/>
    <property type="project" value="UniProtKB-KW"/>
</dbReference>
<dbReference type="SUPFAM" id="SSF50630">
    <property type="entry name" value="Acid proteases"/>
    <property type="match status" value="1"/>
</dbReference>
<name>A0A085MSP0_9BILA</name>
<dbReference type="Pfam" id="PF23055">
    <property type="entry name" value="DUF7041"/>
    <property type="match status" value="1"/>
</dbReference>
<dbReference type="GO" id="GO:0006508">
    <property type="term" value="P:proteolysis"/>
    <property type="evidence" value="ECO:0007669"/>
    <property type="project" value="UniProtKB-KW"/>
</dbReference>
<evidence type="ECO:0000313" key="16">
    <source>
        <dbReference type="EMBL" id="KFD60236.1"/>
    </source>
</evidence>
<dbReference type="InterPro" id="IPR043502">
    <property type="entry name" value="DNA/RNA_pol_sf"/>
</dbReference>
<feature type="domain" description="Reverse transcriptase" evidence="14">
    <location>
        <begin position="441"/>
        <end position="635"/>
    </location>
</feature>
<keyword evidence="10" id="KW-0229">DNA integration</keyword>
<dbReference type="PANTHER" id="PTHR37984:SF5">
    <property type="entry name" value="PROTEIN NYNRIN-LIKE"/>
    <property type="match status" value="1"/>
</dbReference>
<evidence type="ECO:0000256" key="8">
    <source>
        <dbReference type="ARBA" id="ARBA00022842"/>
    </source>
</evidence>
<dbReference type="SUPFAM" id="SSF53098">
    <property type="entry name" value="Ribonuclease H-like"/>
    <property type="match status" value="1"/>
</dbReference>
<dbReference type="InterPro" id="IPR001584">
    <property type="entry name" value="Integrase_cat-core"/>
</dbReference>
<keyword evidence="5" id="KW-0540">Nuclease</keyword>